<evidence type="ECO:0000256" key="5">
    <source>
        <dbReference type="SAM" id="MobiDB-lite"/>
    </source>
</evidence>
<keyword evidence="2 4" id="KW-0442">Lipid degradation</keyword>
<evidence type="ECO:0000256" key="2">
    <source>
        <dbReference type="ARBA" id="ARBA00022963"/>
    </source>
</evidence>
<feature type="active site" description="Nucleophile" evidence="4">
    <location>
        <position position="48"/>
    </location>
</feature>
<evidence type="ECO:0000256" key="1">
    <source>
        <dbReference type="ARBA" id="ARBA00022801"/>
    </source>
</evidence>
<dbReference type="EMBL" id="JBGUAW010000003">
    <property type="protein sequence ID" value="MFA9460342.1"/>
    <property type="molecule type" value="Genomic_DNA"/>
</dbReference>
<keyword evidence="3 4" id="KW-0443">Lipid metabolism</keyword>
<reference evidence="7 8" key="1">
    <citation type="submission" date="2024-08" db="EMBL/GenBank/DDBJ databases">
        <title>Whole-genome sequencing of halo(alkali)philic microorganisms from hypersaline lakes.</title>
        <authorList>
            <person name="Sorokin D.Y."/>
            <person name="Merkel A.Y."/>
            <person name="Messina E."/>
            <person name="Yakimov M."/>
        </authorList>
    </citation>
    <scope>NUCLEOTIDE SEQUENCE [LARGE SCALE GENOMIC DNA]</scope>
    <source>
        <strain evidence="7 8">Cl-TMA</strain>
    </source>
</reference>
<dbReference type="RefSeq" id="WP_373655125.1">
    <property type="nucleotide sequence ID" value="NZ_JBGUAW010000003.1"/>
</dbReference>
<proteinExistence type="predicted"/>
<dbReference type="SUPFAM" id="SSF52151">
    <property type="entry name" value="FabD/lysophospholipase-like"/>
    <property type="match status" value="1"/>
</dbReference>
<feature type="domain" description="PNPLA" evidence="6">
    <location>
        <begin position="15"/>
        <end position="176"/>
    </location>
</feature>
<dbReference type="Proteomes" id="UP001575181">
    <property type="component" value="Unassembled WGS sequence"/>
</dbReference>
<dbReference type="Gene3D" id="3.40.1090.10">
    <property type="entry name" value="Cytosolic phospholipase A2 catalytic domain"/>
    <property type="match status" value="2"/>
</dbReference>
<evidence type="ECO:0000259" key="6">
    <source>
        <dbReference type="PROSITE" id="PS51635"/>
    </source>
</evidence>
<dbReference type="InterPro" id="IPR050301">
    <property type="entry name" value="NTE"/>
</dbReference>
<feature type="active site" description="Proton acceptor" evidence="4">
    <location>
        <position position="163"/>
    </location>
</feature>
<evidence type="ECO:0000313" key="7">
    <source>
        <dbReference type="EMBL" id="MFA9460342.1"/>
    </source>
</evidence>
<dbReference type="PROSITE" id="PS51635">
    <property type="entry name" value="PNPLA"/>
    <property type="match status" value="1"/>
</dbReference>
<feature type="short sequence motif" description="DGA/G" evidence="4">
    <location>
        <begin position="163"/>
        <end position="165"/>
    </location>
</feature>
<feature type="short sequence motif" description="GXSXG" evidence="4">
    <location>
        <begin position="46"/>
        <end position="50"/>
    </location>
</feature>
<keyword evidence="8" id="KW-1185">Reference proteome</keyword>
<protein>
    <submittedName>
        <fullName evidence="7">Patatin-like phospholipase family protein</fullName>
    </submittedName>
</protein>
<sequence length="286" mass="30183">MPETRAPGTAPGITLALGGGGARGLAHAGVLATLADAGIPVRAVVGTSIGAEIGAFYCVGLGPDRIEDMAREMDWMATFKLFWPSLEGGALTSGRNIESYLRERLGKATFADCDPQLRAVATDMVRGDEVVLDEGGLVEAVRASIALPGLIKPFRVNGRLLGDGGLVNPLPVDVARRLFGGPVVAVAVHPGALGREEQPDDPDPFHEPQEESSGPALISNLRRAVQITQAQLVSWRVAASPPDLTLKPVVPGMGTLEFYRGREALEAGRQAAMDNLDRIQRLVETV</sequence>
<dbReference type="InterPro" id="IPR002641">
    <property type="entry name" value="PNPLA_dom"/>
</dbReference>
<comment type="caution">
    <text evidence="7">The sequence shown here is derived from an EMBL/GenBank/DDBJ whole genome shotgun (WGS) entry which is preliminary data.</text>
</comment>
<evidence type="ECO:0000256" key="3">
    <source>
        <dbReference type="ARBA" id="ARBA00023098"/>
    </source>
</evidence>
<dbReference type="PANTHER" id="PTHR14226">
    <property type="entry name" value="NEUROPATHY TARGET ESTERASE/SWISS CHEESE D.MELANOGASTER"/>
    <property type="match status" value="1"/>
</dbReference>
<dbReference type="InterPro" id="IPR016035">
    <property type="entry name" value="Acyl_Trfase/lysoPLipase"/>
</dbReference>
<organism evidence="7 8">
    <name type="scientific">Thiohalorhabdus methylotrophus</name>
    <dbReference type="NCBI Taxonomy" id="3242694"/>
    <lineage>
        <taxon>Bacteria</taxon>
        <taxon>Pseudomonadati</taxon>
        <taxon>Pseudomonadota</taxon>
        <taxon>Gammaproteobacteria</taxon>
        <taxon>Thiohalorhabdales</taxon>
        <taxon>Thiohalorhabdaceae</taxon>
        <taxon>Thiohalorhabdus</taxon>
    </lineage>
</organism>
<evidence type="ECO:0000256" key="4">
    <source>
        <dbReference type="PROSITE-ProRule" id="PRU01161"/>
    </source>
</evidence>
<dbReference type="PANTHER" id="PTHR14226:SF76">
    <property type="entry name" value="NTE FAMILY PROTEIN RSSA"/>
    <property type="match status" value="1"/>
</dbReference>
<evidence type="ECO:0000313" key="8">
    <source>
        <dbReference type="Proteomes" id="UP001575181"/>
    </source>
</evidence>
<keyword evidence="1 4" id="KW-0378">Hydrolase</keyword>
<accession>A0ABV4TTL6</accession>
<dbReference type="Pfam" id="PF01734">
    <property type="entry name" value="Patatin"/>
    <property type="match status" value="1"/>
</dbReference>
<feature type="region of interest" description="Disordered" evidence="5">
    <location>
        <begin position="193"/>
        <end position="214"/>
    </location>
</feature>
<gene>
    <name evidence="7" type="ORF">ACERLL_05820</name>
</gene>
<feature type="short sequence motif" description="GXGXXG" evidence="4">
    <location>
        <begin position="19"/>
        <end position="24"/>
    </location>
</feature>
<name>A0ABV4TTL6_9GAMM</name>